<dbReference type="InterPro" id="IPR011009">
    <property type="entry name" value="Kinase-like_dom_sf"/>
</dbReference>
<evidence type="ECO:0000313" key="2">
    <source>
        <dbReference type="EMBL" id="PFH57319.1"/>
    </source>
</evidence>
<evidence type="ECO:0000313" key="3">
    <source>
        <dbReference type="Proteomes" id="UP000037136"/>
    </source>
</evidence>
<dbReference type="SUPFAM" id="SSF56112">
    <property type="entry name" value="Protein kinase-like (PK-like)"/>
    <property type="match status" value="1"/>
</dbReference>
<reference evidence="2 3" key="1">
    <citation type="journal article" date="2015" name="BMC Genomics">
        <title>Gene expression during zombie ant biting behavior reflects the complexity underlying fungal parasitic behavioral manipulation.</title>
        <authorList>
            <person name="de Bekker C."/>
            <person name="Ohm R.A."/>
            <person name="Loreto R.G."/>
            <person name="Sebastian A."/>
            <person name="Albert I."/>
            <person name="Merrow M."/>
            <person name="Brachmann A."/>
            <person name="Hughes D.P."/>
        </authorList>
    </citation>
    <scope>NUCLEOTIDE SEQUENCE [LARGE SCALE GENOMIC DNA]</scope>
    <source>
        <strain evidence="2 3">SC16a</strain>
    </source>
</reference>
<dbReference type="Gene3D" id="1.10.510.10">
    <property type="entry name" value="Transferase(Phosphotransferase) domain 1"/>
    <property type="match status" value="1"/>
</dbReference>
<accession>A0A2A9P7A7</accession>
<dbReference type="InterPro" id="IPR000719">
    <property type="entry name" value="Prot_kinase_dom"/>
</dbReference>
<sequence>MSSSPEVDYEVVHYHHYRPPGVLKILESGNSAFIGEVDDFTVLKYPLEPGDDLASLEHEHQLLKIVGPHERIIALAKQGFTNDGLYLERASNGALQNFISGAKHHEISIQQRIAWCLEITEAVAYTHNKNVIHCDINPTNILLDEKLHIKLADFQGCLVDDTGQVLLHALVGEPCRYFCPREDDLDVSVKTDLFALGSTIHFILTGDEVASDIIAGEEQWNEKVRDRFASGTFPDHLHACTSITQKCWNQQYLSAEEVLQDIKEVEHVYGSDTTRNN</sequence>
<feature type="domain" description="Protein kinase" evidence="1">
    <location>
        <begin position="1"/>
        <end position="277"/>
    </location>
</feature>
<dbReference type="GO" id="GO:0004672">
    <property type="term" value="F:protein kinase activity"/>
    <property type="evidence" value="ECO:0007669"/>
    <property type="project" value="InterPro"/>
</dbReference>
<dbReference type="PANTHER" id="PTHR47975">
    <property type="entry name" value="S-LOCUS LECTIN KINASE FAMILY PROTEIN"/>
    <property type="match status" value="1"/>
</dbReference>
<keyword evidence="3" id="KW-1185">Reference proteome</keyword>
<proteinExistence type="predicted"/>
<dbReference type="OrthoDB" id="1668230at2759"/>
<name>A0A2A9P7A7_OPHUN</name>
<reference evidence="2 3" key="2">
    <citation type="journal article" date="2017" name="Sci. Rep.">
        <title>Ant-infecting Ophiocordyceps genomes reveal a high diversity of potential behavioral manipulation genes and a possible major role for enterotoxins.</title>
        <authorList>
            <person name="de Bekker C."/>
            <person name="Ohm R.A."/>
            <person name="Evans H.C."/>
            <person name="Brachmann A."/>
            <person name="Hughes D.P."/>
        </authorList>
    </citation>
    <scope>NUCLEOTIDE SEQUENCE [LARGE SCALE GENOMIC DNA]</scope>
    <source>
        <strain evidence="2 3">SC16a</strain>
    </source>
</reference>
<dbReference type="EMBL" id="LAZP02000425">
    <property type="protein sequence ID" value="PFH57319.1"/>
    <property type="molecule type" value="Genomic_DNA"/>
</dbReference>
<dbReference type="AlphaFoldDB" id="A0A2A9P7A7"/>
<dbReference type="GO" id="GO:0005524">
    <property type="term" value="F:ATP binding"/>
    <property type="evidence" value="ECO:0007669"/>
    <property type="project" value="InterPro"/>
</dbReference>
<comment type="caution">
    <text evidence="2">The sequence shown here is derived from an EMBL/GenBank/DDBJ whole genome shotgun (WGS) entry which is preliminary data.</text>
</comment>
<dbReference type="PANTHER" id="PTHR47975:SF70">
    <property type="entry name" value="PROTEIN KINASE DOMAIN-CONTAINING PROTEIN"/>
    <property type="match status" value="1"/>
</dbReference>
<dbReference type="PROSITE" id="PS50011">
    <property type="entry name" value="PROTEIN_KINASE_DOM"/>
    <property type="match status" value="1"/>
</dbReference>
<dbReference type="Pfam" id="PF00069">
    <property type="entry name" value="Pkinase"/>
    <property type="match status" value="1"/>
</dbReference>
<dbReference type="STRING" id="268505.A0A2A9P7A7"/>
<protein>
    <recommendedName>
        <fullName evidence="1">Protein kinase domain-containing protein</fullName>
    </recommendedName>
</protein>
<organism evidence="2 3">
    <name type="scientific">Ophiocordyceps unilateralis</name>
    <name type="common">Zombie-ant fungus</name>
    <name type="synonym">Torrubia unilateralis</name>
    <dbReference type="NCBI Taxonomy" id="268505"/>
    <lineage>
        <taxon>Eukaryota</taxon>
        <taxon>Fungi</taxon>
        <taxon>Dikarya</taxon>
        <taxon>Ascomycota</taxon>
        <taxon>Pezizomycotina</taxon>
        <taxon>Sordariomycetes</taxon>
        <taxon>Hypocreomycetidae</taxon>
        <taxon>Hypocreales</taxon>
        <taxon>Ophiocordycipitaceae</taxon>
        <taxon>Ophiocordyceps</taxon>
    </lineage>
</organism>
<dbReference type="Proteomes" id="UP000037136">
    <property type="component" value="Unassembled WGS sequence"/>
</dbReference>
<evidence type="ECO:0000259" key="1">
    <source>
        <dbReference type="PROSITE" id="PS50011"/>
    </source>
</evidence>
<gene>
    <name evidence="2" type="ORF">XA68_15232</name>
</gene>